<reference evidence="2 3" key="1">
    <citation type="submission" date="2019-08" db="EMBL/GenBank/DDBJ databases">
        <title>Massilia golmudensis sp. nov., isolated from sand in the Qinghai-Tibetan Plateau.</title>
        <authorList>
            <person name="Zhang B."/>
        </authorList>
    </citation>
    <scope>NUCLEOTIDE SEQUENCE [LARGE SCALE GENOMIC DNA]</scope>
    <source>
        <strain evidence="2 3">GEM5</strain>
    </source>
</reference>
<gene>
    <name evidence="2" type="ORF">FVD38_07635</name>
</gene>
<dbReference type="EMBL" id="VPFD01000006">
    <property type="protein sequence ID" value="TXG00629.1"/>
    <property type="molecule type" value="Genomic_DNA"/>
</dbReference>
<evidence type="ECO:0000256" key="1">
    <source>
        <dbReference type="SAM" id="MobiDB-lite"/>
    </source>
</evidence>
<comment type="caution">
    <text evidence="2">The sequence shown here is derived from an EMBL/GenBank/DDBJ whole genome shotgun (WGS) entry which is preliminary data.</text>
</comment>
<proteinExistence type="predicted"/>
<dbReference type="Proteomes" id="UP000321413">
    <property type="component" value="Unassembled WGS sequence"/>
</dbReference>
<keyword evidence="3" id="KW-1185">Reference proteome</keyword>
<sequence length="75" mass="7533">MQRPSSASEGLRLGSVPGQNTSGQSSGPGRNPSASAAAAGSCSGSCRLYEHGCAVAVALLRAELAHVLQVVFVQH</sequence>
<feature type="compositionally biased region" description="Low complexity" evidence="1">
    <location>
        <begin position="25"/>
        <end position="40"/>
    </location>
</feature>
<evidence type="ECO:0000313" key="3">
    <source>
        <dbReference type="Proteomes" id="UP000321413"/>
    </source>
</evidence>
<protein>
    <submittedName>
        <fullName evidence="2">Uncharacterized protein</fullName>
    </submittedName>
</protein>
<dbReference type="AlphaFoldDB" id="A0A5C7G2P1"/>
<evidence type="ECO:0000313" key="2">
    <source>
        <dbReference type="EMBL" id="TXG00629.1"/>
    </source>
</evidence>
<feature type="region of interest" description="Disordered" evidence="1">
    <location>
        <begin position="1"/>
        <end position="40"/>
    </location>
</feature>
<accession>A0A5C7G2P1</accession>
<organism evidence="2 3">
    <name type="scientific">Massilia arenae</name>
    <dbReference type="NCBI Taxonomy" id="2603288"/>
    <lineage>
        <taxon>Bacteria</taxon>
        <taxon>Pseudomonadati</taxon>
        <taxon>Pseudomonadota</taxon>
        <taxon>Betaproteobacteria</taxon>
        <taxon>Burkholderiales</taxon>
        <taxon>Oxalobacteraceae</taxon>
        <taxon>Telluria group</taxon>
        <taxon>Massilia</taxon>
    </lineage>
</organism>
<name>A0A5C7G2P1_9BURK</name>
<dbReference type="RefSeq" id="WP_147934265.1">
    <property type="nucleotide sequence ID" value="NZ_VPFD01000006.1"/>
</dbReference>